<evidence type="ECO:0000313" key="3">
    <source>
        <dbReference type="EMBL" id="SHM42365.1"/>
    </source>
</evidence>
<proteinExistence type="predicted"/>
<dbReference type="EMBL" id="FRBL01000008">
    <property type="protein sequence ID" value="SHM42365.1"/>
    <property type="molecule type" value="Genomic_DNA"/>
</dbReference>
<evidence type="ECO:0000259" key="2">
    <source>
        <dbReference type="Pfam" id="PF13699"/>
    </source>
</evidence>
<dbReference type="Pfam" id="PF13699">
    <property type="entry name" value="eCIS_core"/>
    <property type="match status" value="1"/>
</dbReference>
<keyword evidence="4" id="KW-1185">Reference proteome</keyword>
<dbReference type="OrthoDB" id="4317910at2"/>
<accession>A0A1M7INV2</accession>
<dbReference type="InterPro" id="IPR025295">
    <property type="entry name" value="eCIS_core_dom"/>
</dbReference>
<dbReference type="Proteomes" id="UP000184420">
    <property type="component" value="Unassembled WGS sequence"/>
</dbReference>
<feature type="region of interest" description="Disordered" evidence="1">
    <location>
        <begin position="429"/>
        <end position="453"/>
    </location>
</feature>
<feature type="region of interest" description="Disordered" evidence="1">
    <location>
        <begin position="1"/>
        <end position="28"/>
    </location>
</feature>
<feature type="compositionally biased region" description="Polar residues" evidence="1">
    <location>
        <begin position="1"/>
        <end position="13"/>
    </location>
</feature>
<protein>
    <recommendedName>
        <fullName evidence="2">eCIS core domain-containing protein</fullName>
    </recommendedName>
</protein>
<dbReference type="RefSeq" id="WP_073084834.1">
    <property type="nucleotide sequence ID" value="NZ_FRBL01000008.1"/>
</dbReference>
<organism evidence="3 4">
    <name type="scientific">Chitinophaga jiangningensis</name>
    <dbReference type="NCBI Taxonomy" id="1419482"/>
    <lineage>
        <taxon>Bacteria</taxon>
        <taxon>Pseudomonadati</taxon>
        <taxon>Bacteroidota</taxon>
        <taxon>Chitinophagia</taxon>
        <taxon>Chitinophagales</taxon>
        <taxon>Chitinophagaceae</taxon>
        <taxon>Chitinophaga</taxon>
    </lineage>
</organism>
<dbReference type="AlphaFoldDB" id="A0A1M7INV2"/>
<evidence type="ECO:0000256" key="1">
    <source>
        <dbReference type="SAM" id="MobiDB-lite"/>
    </source>
</evidence>
<feature type="compositionally biased region" description="Basic and acidic residues" evidence="1">
    <location>
        <begin position="199"/>
        <end position="212"/>
    </location>
</feature>
<gene>
    <name evidence="3" type="ORF">SAMN05444266_10837</name>
</gene>
<feature type="domain" description="eCIS core" evidence="2">
    <location>
        <begin position="247"/>
        <end position="324"/>
    </location>
</feature>
<reference evidence="3 4" key="1">
    <citation type="submission" date="2016-11" db="EMBL/GenBank/DDBJ databases">
        <authorList>
            <person name="Jaros S."/>
            <person name="Januszkiewicz K."/>
            <person name="Wedrychowicz H."/>
        </authorList>
    </citation>
    <scope>NUCLEOTIDE SEQUENCE [LARGE SCALE GENOMIC DNA]</scope>
    <source>
        <strain evidence="3 4">DSM 27406</strain>
    </source>
</reference>
<dbReference type="STRING" id="1419482.SAMN05444266_10837"/>
<name>A0A1M7INV2_9BACT</name>
<feature type="compositionally biased region" description="Pro residues" evidence="1">
    <location>
        <begin position="429"/>
        <end position="451"/>
    </location>
</feature>
<feature type="region of interest" description="Disordered" evidence="1">
    <location>
        <begin position="199"/>
        <end position="248"/>
    </location>
</feature>
<evidence type="ECO:0000313" key="4">
    <source>
        <dbReference type="Proteomes" id="UP000184420"/>
    </source>
</evidence>
<sequence>MSQHVVSEHQAQPVTAAANREIAHNTDETDHTELTVREFIPIQFKLSLGSVDDPLEAEADQMADRVMRMPEGSDEKEQEQRKQATQIQRKCSACAEVQVQRMHEDGNEEEHVQQMPAMKIQRKCAACEEEKVQRMPEGDNEDEQVQRKPATKIQRKCAACEEEKVQRMPEGDGEDEQVLRMSATKIQRKCAACEEEHVQRMHEESKDEEQLQRRPQMPFLQRKESGPTAVDSGTAREINSSRGGGSPMDRPVQSFMESRFNADFSSVRIHDNQQAAGLSSSLQAQAFTVGNDIYFNQGKYAPGTDEGKHLLAHELTHTLQQSGGSTAVQRRTIPQDFATAAYPTGPVWDVHLVVTGAPGGTTDSVTDFINACHDGIMGAANTLGTRPSVPGRNIRVCIRYRRIRANSGDYADVQQEAYRLALASVLGPAPAPAPTPPPSTPAPTPPTPAPRGPLTVLPCPAFPITIGSRGGCGTGDDATTTLFPLSAVPSSLAREAAALDALPDFMLRVAPQGVLSTAGAPEGYSLFNDFYNSTASSRTFGVGTDVSTRAQAHPDYIRNRGVVSAGFITNLDAQATAANQIDCSAITLPTTPAYNFSGSFDIKLWTLIGGTQGTVIELTGMTIDPAARTYTASVRFTICDDFGVDTSDLSRTGVTGTMLNELLLPFWILQHRRSGHTPLVINVVVEDTISGPF</sequence>